<reference evidence="3" key="1">
    <citation type="journal article" date="2020" name="Stud. Mycol.">
        <title>101 Dothideomycetes genomes: a test case for predicting lifestyles and emergence of pathogens.</title>
        <authorList>
            <person name="Haridas S."/>
            <person name="Albert R."/>
            <person name="Binder M."/>
            <person name="Bloem J."/>
            <person name="Labutti K."/>
            <person name="Salamov A."/>
            <person name="Andreopoulos B."/>
            <person name="Baker S."/>
            <person name="Barry K."/>
            <person name="Bills G."/>
            <person name="Bluhm B."/>
            <person name="Cannon C."/>
            <person name="Castanera R."/>
            <person name="Culley D."/>
            <person name="Daum C."/>
            <person name="Ezra D."/>
            <person name="Gonzalez J."/>
            <person name="Henrissat B."/>
            <person name="Kuo A."/>
            <person name="Liang C."/>
            <person name="Lipzen A."/>
            <person name="Lutzoni F."/>
            <person name="Magnuson J."/>
            <person name="Mondo S."/>
            <person name="Nolan M."/>
            <person name="Ohm R."/>
            <person name="Pangilinan J."/>
            <person name="Park H.-J."/>
            <person name="Ramirez L."/>
            <person name="Alfaro M."/>
            <person name="Sun H."/>
            <person name="Tritt A."/>
            <person name="Yoshinaga Y."/>
            <person name="Zwiers L.-H."/>
            <person name="Turgeon B."/>
            <person name="Goodwin S."/>
            <person name="Spatafora J."/>
            <person name="Crous P."/>
            <person name="Grigoriev I."/>
        </authorList>
    </citation>
    <scope>NUCLEOTIDE SEQUENCE</scope>
    <source>
        <strain evidence="3">CBS 113389</strain>
    </source>
</reference>
<accession>A0A6A6PHN8</accession>
<dbReference type="RefSeq" id="XP_033586089.1">
    <property type="nucleotide sequence ID" value="XM_033738347.1"/>
</dbReference>
<feature type="coiled-coil region" evidence="1">
    <location>
        <begin position="155"/>
        <end position="182"/>
    </location>
</feature>
<feature type="compositionally biased region" description="Basic and acidic residues" evidence="2">
    <location>
        <begin position="338"/>
        <end position="348"/>
    </location>
</feature>
<evidence type="ECO:0000313" key="3">
    <source>
        <dbReference type="EMBL" id="KAF2479519.1"/>
    </source>
</evidence>
<name>A0A6A6PHN8_9PEZI</name>
<dbReference type="GeneID" id="54479349"/>
<organism evidence="3 4">
    <name type="scientific">Neohortaea acidophila</name>
    <dbReference type="NCBI Taxonomy" id="245834"/>
    <lineage>
        <taxon>Eukaryota</taxon>
        <taxon>Fungi</taxon>
        <taxon>Dikarya</taxon>
        <taxon>Ascomycota</taxon>
        <taxon>Pezizomycotina</taxon>
        <taxon>Dothideomycetes</taxon>
        <taxon>Dothideomycetidae</taxon>
        <taxon>Mycosphaerellales</taxon>
        <taxon>Teratosphaeriaceae</taxon>
        <taxon>Neohortaea</taxon>
    </lineage>
</organism>
<protein>
    <submittedName>
        <fullName evidence="3">Uncharacterized protein</fullName>
    </submittedName>
</protein>
<evidence type="ECO:0000256" key="1">
    <source>
        <dbReference type="SAM" id="Coils"/>
    </source>
</evidence>
<keyword evidence="1" id="KW-0175">Coiled coil</keyword>
<feature type="region of interest" description="Disordered" evidence="2">
    <location>
        <begin position="330"/>
        <end position="356"/>
    </location>
</feature>
<dbReference type="AlphaFoldDB" id="A0A6A6PHN8"/>
<evidence type="ECO:0000313" key="4">
    <source>
        <dbReference type="Proteomes" id="UP000799767"/>
    </source>
</evidence>
<gene>
    <name evidence="3" type="ORF">BDY17DRAFT_40578</name>
</gene>
<dbReference type="EMBL" id="MU001641">
    <property type="protein sequence ID" value="KAF2479519.1"/>
    <property type="molecule type" value="Genomic_DNA"/>
</dbReference>
<evidence type="ECO:0000256" key="2">
    <source>
        <dbReference type="SAM" id="MobiDB-lite"/>
    </source>
</evidence>
<keyword evidence="4" id="KW-1185">Reference proteome</keyword>
<proteinExistence type="predicted"/>
<dbReference type="Proteomes" id="UP000799767">
    <property type="component" value="Unassembled WGS sequence"/>
</dbReference>
<sequence>MNRVRRAVRQPRDHRNASLSCELWGKAGLAFPFGLSITRGCLSRIVSLQTLRAENSPSFSSSLNLSLSRQVLDPTSVQGVCRLAHDKSPPLIPNTNMASPTPIDNKTLRDLAVKFINGVPPTAEECKLAPAIKAKLAEELANGEDTAPKWLLDMVKADKEEVAALEKKVADLEEQHMGKLRAKAKAAAYGKHGFMDPDGGSVFNAAFQLAHQLRADAMVVAKNTKPNYVAHRKKMDANWDPTSNFFVQMLDEEEAKVAQGKEHEGMKEALTDEGVYRYGEVILPPAKHLAPSVGFASRHMEVESDPQIEKGSGIGSTRCIQDKHKTSGTMVYDDNDAEDRRVDRERGTRHMPCWPL</sequence>